<dbReference type="AlphaFoldDB" id="A0A1S3JZV9"/>
<dbReference type="STRING" id="7574.A0A1S3JZV9"/>
<dbReference type="PROSITE" id="PS50022">
    <property type="entry name" value="FA58C_3"/>
    <property type="match status" value="1"/>
</dbReference>
<dbReference type="Pfam" id="PF00754">
    <property type="entry name" value="F5_F8_type_C"/>
    <property type="match status" value="1"/>
</dbReference>
<proteinExistence type="predicted"/>
<reference evidence="4" key="1">
    <citation type="submission" date="2025-08" db="UniProtKB">
        <authorList>
            <consortium name="RefSeq"/>
        </authorList>
    </citation>
    <scope>IDENTIFICATION</scope>
    <source>
        <tissue evidence="4">Gonads</tissue>
    </source>
</reference>
<feature type="signal peptide" evidence="1">
    <location>
        <begin position="1"/>
        <end position="25"/>
    </location>
</feature>
<name>A0A1S3JZV9_LINAN</name>
<dbReference type="PANTHER" id="PTHR24543:SF331">
    <property type="entry name" value="F5_8 TYPE C DOMAIN-CONTAINING PROTEIN"/>
    <property type="match status" value="1"/>
</dbReference>
<evidence type="ECO:0000313" key="4">
    <source>
        <dbReference type="RefSeq" id="XP_013415930.1"/>
    </source>
</evidence>
<dbReference type="CDD" id="cd00057">
    <property type="entry name" value="FA58C"/>
    <property type="match status" value="1"/>
</dbReference>
<feature type="domain" description="F5/8 type C" evidence="2">
    <location>
        <begin position="115"/>
        <end position="262"/>
    </location>
</feature>
<organism evidence="3 4">
    <name type="scientific">Lingula anatina</name>
    <name type="common">Brachiopod</name>
    <name type="synonym">Lingula unguis</name>
    <dbReference type="NCBI Taxonomy" id="7574"/>
    <lineage>
        <taxon>Eukaryota</taxon>
        <taxon>Metazoa</taxon>
        <taxon>Spiralia</taxon>
        <taxon>Lophotrochozoa</taxon>
        <taxon>Brachiopoda</taxon>
        <taxon>Linguliformea</taxon>
        <taxon>Lingulata</taxon>
        <taxon>Lingulida</taxon>
        <taxon>Linguloidea</taxon>
        <taxon>Lingulidae</taxon>
        <taxon>Lingula</taxon>
    </lineage>
</organism>
<dbReference type="RefSeq" id="XP_013415930.1">
    <property type="nucleotide sequence ID" value="XM_013560476.1"/>
</dbReference>
<dbReference type="Gene3D" id="2.60.120.260">
    <property type="entry name" value="Galactose-binding domain-like"/>
    <property type="match status" value="1"/>
</dbReference>
<gene>
    <name evidence="4" type="primary">LOC106177639</name>
</gene>
<dbReference type="KEGG" id="lak:106177639"/>
<accession>A0A1S3JZV9</accession>
<keyword evidence="3" id="KW-1185">Reference proteome</keyword>
<evidence type="ECO:0000313" key="3">
    <source>
        <dbReference type="Proteomes" id="UP000085678"/>
    </source>
</evidence>
<dbReference type="GeneID" id="106177639"/>
<dbReference type="InterPro" id="IPR008979">
    <property type="entry name" value="Galactose-bd-like_sf"/>
</dbReference>
<dbReference type="InParanoid" id="A0A1S3JZV9"/>
<dbReference type="InterPro" id="IPR000421">
    <property type="entry name" value="FA58C"/>
</dbReference>
<keyword evidence="1" id="KW-0732">Signal</keyword>
<sequence length="262" mass="29821">MERVTKVVFCFPLWFFLTFFVHVACSTVDDNNASDHSRQSAAIAKLHEVRILNRALLKGIGERCPDVLATLESNLHFNKRETPKISFSRDFLLKVAVDTFYELLGLYNSCLLTKCNRRLVFGRDPLPKKAITASSSYSGFSPYGAKLNHTGHTAAWAAATSNKNQWLQFDLGTSRVITAVLTRGRDIHNQWVTEYKLQYSSSGSKWTTYQDQDGKDKLFSGNSDHDTIVRQDLVPRIQARFVRILPMKWHHHISLRADILGC</sequence>
<evidence type="ECO:0000256" key="1">
    <source>
        <dbReference type="SAM" id="SignalP"/>
    </source>
</evidence>
<dbReference type="Proteomes" id="UP000085678">
    <property type="component" value="Unplaced"/>
</dbReference>
<dbReference type="SUPFAM" id="SSF49785">
    <property type="entry name" value="Galactose-binding domain-like"/>
    <property type="match status" value="1"/>
</dbReference>
<dbReference type="FunFam" id="2.60.120.260:FF:000016">
    <property type="entry name" value="Contactin-associated protein-like 4 isoform 1"/>
    <property type="match status" value="1"/>
</dbReference>
<feature type="chain" id="PRO_5010189804" evidence="1">
    <location>
        <begin position="26"/>
        <end position="262"/>
    </location>
</feature>
<dbReference type="SMART" id="SM00231">
    <property type="entry name" value="FA58C"/>
    <property type="match status" value="1"/>
</dbReference>
<protein>
    <submittedName>
        <fullName evidence="4">Lactadherin-like</fullName>
    </submittedName>
</protein>
<dbReference type="PANTHER" id="PTHR24543">
    <property type="entry name" value="MULTICOPPER OXIDASE-RELATED"/>
    <property type="match status" value="1"/>
</dbReference>
<dbReference type="OrthoDB" id="10028859at2759"/>
<evidence type="ECO:0000259" key="2">
    <source>
        <dbReference type="PROSITE" id="PS50022"/>
    </source>
</evidence>